<gene>
    <name evidence="1" type="ORF">CB5_LOCUS18983</name>
</gene>
<dbReference type="PANTHER" id="PTHR47481">
    <property type="match status" value="1"/>
</dbReference>
<organism evidence="1">
    <name type="scientific">Ananas comosus var. bracteatus</name>
    <name type="common">red pineapple</name>
    <dbReference type="NCBI Taxonomy" id="296719"/>
    <lineage>
        <taxon>Eukaryota</taxon>
        <taxon>Viridiplantae</taxon>
        <taxon>Streptophyta</taxon>
        <taxon>Embryophyta</taxon>
        <taxon>Tracheophyta</taxon>
        <taxon>Spermatophyta</taxon>
        <taxon>Magnoliopsida</taxon>
        <taxon>Liliopsida</taxon>
        <taxon>Poales</taxon>
        <taxon>Bromeliaceae</taxon>
        <taxon>Bromelioideae</taxon>
        <taxon>Ananas</taxon>
    </lineage>
</organism>
<dbReference type="Pfam" id="PF14223">
    <property type="entry name" value="Retrotran_gag_2"/>
    <property type="match status" value="1"/>
</dbReference>
<proteinExistence type="predicted"/>
<dbReference type="AlphaFoldDB" id="A0A6V7PY15"/>
<protein>
    <recommendedName>
        <fullName evidence="2">Retrovirus-related Pol polyprotein from transposon TNT 1-94</fullName>
    </recommendedName>
</protein>
<name>A0A6V7PY15_ANACO</name>
<dbReference type="PANTHER" id="PTHR47481:SF22">
    <property type="entry name" value="RETROTRANSPOSON GAG DOMAIN-CONTAINING PROTEIN"/>
    <property type="match status" value="1"/>
</dbReference>
<evidence type="ECO:0000313" key="1">
    <source>
        <dbReference type="EMBL" id="CAD1835772.1"/>
    </source>
</evidence>
<dbReference type="EMBL" id="LR862153">
    <property type="protein sequence ID" value="CAD1835772.1"/>
    <property type="molecule type" value="Genomic_DNA"/>
</dbReference>
<sequence>MPDSLTAEQKEEIDDKALTAIQLCLSDEVLREVLDEKTAAGLWLKLESLYMTKSLTNKLYLKQRLFMLRMAEGTSIKSHLDEFNSIIMDLRSIDVKIEEEDEALLLLCSLPPSYKNFRETFLFGRDTLCLDDVKSSLLSKRELTCR</sequence>
<accession>A0A6V7PY15</accession>
<reference evidence="1" key="1">
    <citation type="submission" date="2020-07" db="EMBL/GenBank/DDBJ databases">
        <authorList>
            <person name="Lin J."/>
        </authorList>
    </citation>
    <scope>NUCLEOTIDE SEQUENCE</scope>
</reference>
<evidence type="ECO:0008006" key="2">
    <source>
        <dbReference type="Google" id="ProtNLM"/>
    </source>
</evidence>